<evidence type="ECO:0000313" key="2">
    <source>
        <dbReference type="Proteomes" id="UP001432146"/>
    </source>
</evidence>
<name>A0AAW1AEN5_9HYME</name>
<comment type="caution">
    <text evidence="1">The sequence shown here is derived from an EMBL/GenBank/DDBJ whole genome shotgun (WGS) entry which is preliminary data.</text>
</comment>
<proteinExistence type="predicted"/>
<accession>A0AAW1AEN5</accession>
<dbReference type="AlphaFoldDB" id="A0AAW1AEN5"/>
<evidence type="ECO:0000313" key="1">
    <source>
        <dbReference type="EMBL" id="KAK9308572.1"/>
    </source>
</evidence>
<gene>
    <name evidence="1" type="ORF">QLX08_001439</name>
</gene>
<protein>
    <submittedName>
        <fullName evidence="1">Uncharacterized protein</fullName>
    </submittedName>
</protein>
<organism evidence="1 2">
    <name type="scientific">Tetragonisca angustula</name>
    <dbReference type="NCBI Taxonomy" id="166442"/>
    <lineage>
        <taxon>Eukaryota</taxon>
        <taxon>Metazoa</taxon>
        <taxon>Ecdysozoa</taxon>
        <taxon>Arthropoda</taxon>
        <taxon>Hexapoda</taxon>
        <taxon>Insecta</taxon>
        <taxon>Pterygota</taxon>
        <taxon>Neoptera</taxon>
        <taxon>Endopterygota</taxon>
        <taxon>Hymenoptera</taxon>
        <taxon>Apocrita</taxon>
        <taxon>Aculeata</taxon>
        <taxon>Apoidea</taxon>
        <taxon>Anthophila</taxon>
        <taxon>Apidae</taxon>
        <taxon>Tetragonisca</taxon>
    </lineage>
</organism>
<keyword evidence="2" id="KW-1185">Reference proteome</keyword>
<reference evidence="1 2" key="1">
    <citation type="submission" date="2024-05" db="EMBL/GenBank/DDBJ databases">
        <title>The nuclear and mitochondrial genome assemblies of Tetragonisca angustula (Apidae: Meliponini), a tiny yet remarkable pollinator in the Neotropics.</title>
        <authorList>
            <person name="Ferrari R."/>
            <person name="Ricardo P.C."/>
            <person name="Dias F.C."/>
            <person name="Araujo N.S."/>
            <person name="Soares D.O."/>
            <person name="Zhou Q.-S."/>
            <person name="Zhu C.-D."/>
            <person name="Coutinho L."/>
            <person name="Airas M.C."/>
            <person name="Batista T.M."/>
        </authorList>
    </citation>
    <scope>NUCLEOTIDE SEQUENCE [LARGE SCALE GENOMIC DNA]</scope>
    <source>
        <strain evidence="1">ASF017062</strain>
        <tissue evidence="1">Abdomen</tissue>
    </source>
</reference>
<dbReference type="Proteomes" id="UP001432146">
    <property type="component" value="Unassembled WGS sequence"/>
</dbReference>
<dbReference type="EMBL" id="JAWNGG020000019">
    <property type="protein sequence ID" value="KAK9308572.1"/>
    <property type="molecule type" value="Genomic_DNA"/>
</dbReference>
<sequence length="128" mass="14077">MNNPTLVVASPASCPRRFARKYRLSWEFPLIREFSADQEARADGHDRDLFADNKMVGQCALPATRVFHARLIDEAPRGLTEVVFAGNFTRFADSPDAGSPCPVVSSGTQLVHEVRERHAALIPSLASV</sequence>